<feature type="domain" description="HTH tetR-type" evidence="3">
    <location>
        <begin position="1"/>
        <end position="54"/>
    </location>
</feature>
<dbReference type="AlphaFoldDB" id="A0A7G9B2B2"/>
<dbReference type="SUPFAM" id="SSF46689">
    <property type="entry name" value="Homeodomain-like"/>
    <property type="match status" value="1"/>
</dbReference>
<accession>A0A7G9B2B2</accession>
<dbReference type="KEGG" id="ohi:H8790_09460"/>
<proteinExistence type="predicted"/>
<reference evidence="4 5" key="1">
    <citation type="submission" date="2020-08" db="EMBL/GenBank/DDBJ databases">
        <authorList>
            <person name="Liu C."/>
            <person name="Sun Q."/>
        </authorList>
    </citation>
    <scope>NUCLEOTIDE SEQUENCE [LARGE SCALE GENOMIC DNA]</scope>
    <source>
        <strain evidence="4 5">NSJ-62</strain>
    </source>
</reference>
<dbReference type="GO" id="GO:0003677">
    <property type="term" value="F:DNA binding"/>
    <property type="evidence" value="ECO:0007669"/>
    <property type="project" value="UniProtKB-UniRule"/>
</dbReference>
<name>A0A7G9B2B2_9FIRM</name>
<protein>
    <submittedName>
        <fullName evidence="4">TetR/AcrR family transcriptional regulator</fullName>
    </submittedName>
</protein>
<organism evidence="4 5">
    <name type="scientific">Oscillibacter hominis</name>
    <dbReference type="NCBI Taxonomy" id="2763056"/>
    <lineage>
        <taxon>Bacteria</taxon>
        <taxon>Bacillati</taxon>
        <taxon>Bacillota</taxon>
        <taxon>Clostridia</taxon>
        <taxon>Eubacteriales</taxon>
        <taxon>Oscillospiraceae</taxon>
        <taxon>Oscillibacter</taxon>
    </lineage>
</organism>
<dbReference type="InterPro" id="IPR009057">
    <property type="entry name" value="Homeodomain-like_sf"/>
</dbReference>
<dbReference type="InterPro" id="IPR001647">
    <property type="entry name" value="HTH_TetR"/>
</dbReference>
<dbReference type="Gene3D" id="1.10.357.10">
    <property type="entry name" value="Tetracycline Repressor, domain 2"/>
    <property type="match status" value="1"/>
</dbReference>
<evidence type="ECO:0000256" key="1">
    <source>
        <dbReference type="ARBA" id="ARBA00023125"/>
    </source>
</evidence>
<evidence type="ECO:0000313" key="5">
    <source>
        <dbReference type="Proteomes" id="UP000515960"/>
    </source>
</evidence>
<evidence type="ECO:0000313" key="4">
    <source>
        <dbReference type="EMBL" id="QNL43693.1"/>
    </source>
</evidence>
<dbReference type="PROSITE" id="PS50977">
    <property type="entry name" value="HTH_TETR_2"/>
    <property type="match status" value="1"/>
</dbReference>
<keyword evidence="1 2" id="KW-0238">DNA-binding</keyword>
<dbReference type="RefSeq" id="WP_187332284.1">
    <property type="nucleotide sequence ID" value="NZ_CP060490.1"/>
</dbReference>
<dbReference type="Proteomes" id="UP000515960">
    <property type="component" value="Chromosome"/>
</dbReference>
<feature type="DNA-binding region" description="H-T-H motif" evidence="2">
    <location>
        <begin position="17"/>
        <end position="36"/>
    </location>
</feature>
<dbReference type="EMBL" id="CP060490">
    <property type="protein sequence ID" value="QNL43693.1"/>
    <property type="molecule type" value="Genomic_DNA"/>
</dbReference>
<dbReference type="Pfam" id="PF00440">
    <property type="entry name" value="TetR_N"/>
    <property type="match status" value="1"/>
</dbReference>
<evidence type="ECO:0000256" key="2">
    <source>
        <dbReference type="PROSITE-ProRule" id="PRU00335"/>
    </source>
</evidence>
<evidence type="ECO:0000259" key="3">
    <source>
        <dbReference type="PROSITE" id="PS50977"/>
    </source>
</evidence>
<gene>
    <name evidence="4" type="ORF">H8790_09460</name>
</gene>
<sequence length="177" mass="20209">MKTCRDMVAEKGLASVNMRSVAEACHVALGSLYNYFSSKEELILAAIGSVWQDIFHTEPCREGLSFPEYVRWIFERVQSGMRAYPNFFTAHSISFASTSKQQARSTMEQYVSHIKAELSQALRADSNVRQDAFSSDFQEPEFIEFVLTNLLTLLAQQKDTCEILLEVIRRSLYESRA</sequence>
<keyword evidence="5" id="KW-1185">Reference proteome</keyword>